<dbReference type="InParanoid" id="A0A5J5ERF7"/>
<evidence type="ECO:0000313" key="9">
    <source>
        <dbReference type="Proteomes" id="UP000326924"/>
    </source>
</evidence>
<organism evidence="8 9">
    <name type="scientific">Sphaerosporella brunnea</name>
    <dbReference type="NCBI Taxonomy" id="1250544"/>
    <lineage>
        <taxon>Eukaryota</taxon>
        <taxon>Fungi</taxon>
        <taxon>Dikarya</taxon>
        <taxon>Ascomycota</taxon>
        <taxon>Pezizomycotina</taxon>
        <taxon>Pezizomycetes</taxon>
        <taxon>Pezizales</taxon>
        <taxon>Pyronemataceae</taxon>
        <taxon>Sphaerosporella</taxon>
    </lineage>
</organism>
<evidence type="ECO:0000256" key="5">
    <source>
        <dbReference type="ARBA" id="ARBA00023128"/>
    </source>
</evidence>
<evidence type="ECO:0000256" key="1">
    <source>
        <dbReference type="ARBA" id="ARBA00004173"/>
    </source>
</evidence>
<dbReference type="GO" id="GO:0016020">
    <property type="term" value="C:membrane"/>
    <property type="evidence" value="ECO:0007669"/>
    <property type="project" value="UniProtKB-SubCell"/>
</dbReference>
<evidence type="ECO:0000256" key="7">
    <source>
        <dbReference type="PROSITE-ProRule" id="PRU00023"/>
    </source>
</evidence>
<dbReference type="InterPro" id="IPR002110">
    <property type="entry name" value="Ankyrin_rpt"/>
</dbReference>
<dbReference type="EMBL" id="VXIS01000157">
    <property type="protein sequence ID" value="KAA8900226.1"/>
    <property type="molecule type" value="Genomic_DNA"/>
</dbReference>
<dbReference type="InterPro" id="IPR029058">
    <property type="entry name" value="AB_hydrolase_fold"/>
</dbReference>
<sequence length="481" mass="53184">MASKHPITFRVSNIPQDASLQNLKDALSGAMLPDEKSISIEATIVPSTGDDSTNTALVAFVPRTPKYVEPLLGDAGNTLIDTPLGDLSFDTTFYGLTQLYATAPGERIVADIIAVTGLDGHAYGSWRSKGSLPRMWLRDFFSKDLQSCRTMVYGYDTKLRHHNIHTLYDYKIDLLEQIKKARKTNEQKRRPLIFIAHSFGGIVTVHALVKAEEALEWDDDPETHTIYKATKALMFFGTPHRGLQTEDILSMIDTKSHAERAELVRSIGQNSAGLAAELQKFSYFADRFKIYSFYERQKTRSIVITDGIPARTGNHIVPVDIDSALLSLPGVNESPIPVDGDHSTMVKFNSQTDRTYKTVLSYIRQTLESLDLQGVADPHNIIPTKLVGPESTKALIEAIQRCDVESVRLLLATGVSADGRDLEGVTALHHAARTGDEEILRMLITNGAHIQARDLKGKSPVDYARSCGRIVLAIKLQTGRL</sequence>
<dbReference type="PANTHER" id="PTHR48182:SF2">
    <property type="entry name" value="PROTEIN SERAC1"/>
    <property type="match status" value="1"/>
</dbReference>
<dbReference type="Gene3D" id="1.25.40.20">
    <property type="entry name" value="Ankyrin repeat-containing domain"/>
    <property type="match status" value="1"/>
</dbReference>
<accession>A0A5J5ERF7</accession>
<keyword evidence="5" id="KW-0496">Mitochondrion</keyword>
<evidence type="ECO:0000256" key="4">
    <source>
        <dbReference type="ARBA" id="ARBA00022824"/>
    </source>
</evidence>
<dbReference type="OrthoDB" id="1658288at2759"/>
<evidence type="ECO:0000256" key="3">
    <source>
        <dbReference type="ARBA" id="ARBA00004370"/>
    </source>
</evidence>
<dbReference type="PROSITE" id="PS50088">
    <property type="entry name" value="ANK_REPEAT"/>
    <property type="match status" value="1"/>
</dbReference>
<gene>
    <name evidence="8" type="ORF">FN846DRAFT_959301</name>
</gene>
<keyword evidence="4" id="KW-0256">Endoplasmic reticulum</keyword>
<dbReference type="SMART" id="SM00248">
    <property type="entry name" value="ANK"/>
    <property type="match status" value="2"/>
</dbReference>
<dbReference type="Pfam" id="PF12796">
    <property type="entry name" value="Ank_2"/>
    <property type="match status" value="1"/>
</dbReference>
<dbReference type="GO" id="GO:0005739">
    <property type="term" value="C:mitochondrion"/>
    <property type="evidence" value="ECO:0007669"/>
    <property type="project" value="UniProtKB-SubCell"/>
</dbReference>
<dbReference type="GO" id="GO:0005783">
    <property type="term" value="C:endoplasmic reticulum"/>
    <property type="evidence" value="ECO:0007669"/>
    <property type="project" value="UniProtKB-SubCell"/>
</dbReference>
<dbReference type="AlphaFoldDB" id="A0A5J5ERF7"/>
<evidence type="ECO:0000256" key="6">
    <source>
        <dbReference type="ARBA" id="ARBA00023136"/>
    </source>
</evidence>
<evidence type="ECO:0000256" key="2">
    <source>
        <dbReference type="ARBA" id="ARBA00004240"/>
    </source>
</evidence>
<dbReference type="PROSITE" id="PS50297">
    <property type="entry name" value="ANK_REP_REGION"/>
    <property type="match status" value="1"/>
</dbReference>
<evidence type="ECO:0000313" key="8">
    <source>
        <dbReference type="EMBL" id="KAA8900226.1"/>
    </source>
</evidence>
<keyword evidence="9" id="KW-1185">Reference proteome</keyword>
<dbReference type="InterPro" id="IPR036770">
    <property type="entry name" value="Ankyrin_rpt-contain_sf"/>
</dbReference>
<name>A0A5J5ERF7_9PEZI</name>
<dbReference type="Proteomes" id="UP000326924">
    <property type="component" value="Unassembled WGS sequence"/>
</dbReference>
<reference evidence="8 9" key="1">
    <citation type="submission" date="2019-09" db="EMBL/GenBank/DDBJ databases">
        <title>Draft genome of the ectomycorrhizal ascomycete Sphaerosporella brunnea.</title>
        <authorList>
            <consortium name="DOE Joint Genome Institute"/>
            <person name="Benucci G.M."/>
            <person name="Marozzi G."/>
            <person name="Antonielli L."/>
            <person name="Sanchez S."/>
            <person name="Marco P."/>
            <person name="Wang X."/>
            <person name="Falini L.B."/>
            <person name="Barry K."/>
            <person name="Haridas S."/>
            <person name="Lipzen A."/>
            <person name="Labutti K."/>
            <person name="Grigoriev I.V."/>
            <person name="Murat C."/>
            <person name="Martin F."/>
            <person name="Albertini E."/>
            <person name="Donnini D."/>
            <person name="Bonito G."/>
        </authorList>
    </citation>
    <scope>NUCLEOTIDE SEQUENCE [LARGE SCALE GENOMIC DNA]</scope>
    <source>
        <strain evidence="8 9">Sb_GMNB300</strain>
    </source>
</reference>
<protein>
    <submittedName>
        <fullName evidence="8">Uncharacterized protein</fullName>
    </submittedName>
</protein>
<comment type="subcellular location">
    <subcellularLocation>
        <location evidence="2">Endoplasmic reticulum</location>
    </subcellularLocation>
    <subcellularLocation>
        <location evidence="3">Membrane</location>
    </subcellularLocation>
    <subcellularLocation>
        <location evidence="1">Mitochondrion</location>
    </subcellularLocation>
</comment>
<feature type="repeat" description="ANK" evidence="7">
    <location>
        <begin position="423"/>
        <end position="455"/>
    </location>
</feature>
<dbReference type="SUPFAM" id="SSF48403">
    <property type="entry name" value="Ankyrin repeat"/>
    <property type="match status" value="1"/>
</dbReference>
<proteinExistence type="predicted"/>
<dbReference type="SUPFAM" id="SSF53474">
    <property type="entry name" value="alpha/beta-Hydrolases"/>
    <property type="match status" value="1"/>
</dbReference>
<dbReference type="PANTHER" id="PTHR48182">
    <property type="entry name" value="PROTEIN SERAC1"/>
    <property type="match status" value="1"/>
</dbReference>
<keyword evidence="6" id="KW-0472">Membrane</keyword>
<keyword evidence="7" id="KW-0040">ANK repeat</keyword>
<dbReference type="Gene3D" id="3.40.50.1820">
    <property type="entry name" value="alpha/beta hydrolase"/>
    <property type="match status" value="1"/>
</dbReference>
<comment type="caution">
    <text evidence="8">The sequence shown here is derived from an EMBL/GenBank/DDBJ whole genome shotgun (WGS) entry which is preliminary data.</text>
</comment>
<dbReference type="InterPro" id="IPR052374">
    <property type="entry name" value="SERAC1"/>
</dbReference>